<dbReference type="GeneID" id="24852622"/>
<dbReference type="HOGENOM" id="CLU_1052162_0_0_2"/>
<accession>A0A0E3Q0W0</accession>
<dbReference type="EMBL" id="CP009509">
    <property type="protein sequence ID" value="AKB41828.1"/>
    <property type="molecule type" value="Genomic_DNA"/>
</dbReference>
<dbReference type="PATRIC" id="fig|1434117.4.peg.3600"/>
<organism evidence="1 2">
    <name type="scientific">Methanosarcina mazei WWM610</name>
    <dbReference type="NCBI Taxonomy" id="1434117"/>
    <lineage>
        <taxon>Archaea</taxon>
        <taxon>Methanobacteriati</taxon>
        <taxon>Methanobacteriota</taxon>
        <taxon>Stenosarchaea group</taxon>
        <taxon>Methanomicrobia</taxon>
        <taxon>Methanosarcinales</taxon>
        <taxon>Methanosarcinaceae</taxon>
        <taxon>Methanosarcina</taxon>
    </lineage>
</organism>
<dbReference type="Proteomes" id="UP000033058">
    <property type="component" value="Chromosome"/>
</dbReference>
<name>A0A0E3Q0W0_METMZ</name>
<gene>
    <name evidence="1" type="ORF">MSMAW_2837</name>
</gene>
<evidence type="ECO:0000313" key="2">
    <source>
        <dbReference type="Proteomes" id="UP000033058"/>
    </source>
</evidence>
<sequence>MIKNKVMIALLLAMLAGITLIPSVSASENNEINAEVNMDDALTTEEKIISSIPSNQNSVENITKAKELLEKVKAQNIQEISDSVNKSTSGTQIKSATTVTLGTDKTLTTADIGNSGTSTSGAVPNFKDADYSTSYRRARASVLIGPGGYGTGGAWAWVGKSIYVSGSGSRSANIRMAGNIKGETSAFAGGQSNTDINLIVKDTTTGTSYTTSIYSQSAGGVGDYIVDESFNDGISVTLQAGHYYNIYVSVDGSTAVYYAGEAGSDFGPGDGDDGGQKVSYSSIVIDF</sequence>
<proteinExistence type="predicted"/>
<protein>
    <submittedName>
        <fullName evidence="1">Uncharacterized protein</fullName>
    </submittedName>
</protein>
<dbReference type="RefSeq" id="WP_015412075.1">
    <property type="nucleotide sequence ID" value="NZ_CP009509.1"/>
</dbReference>
<evidence type="ECO:0000313" key="1">
    <source>
        <dbReference type="EMBL" id="AKB41828.1"/>
    </source>
</evidence>
<dbReference type="AlphaFoldDB" id="A0A0E3Q0W0"/>
<reference evidence="1 2" key="1">
    <citation type="submission" date="2014-07" db="EMBL/GenBank/DDBJ databases">
        <title>Methanogenic archaea and the global carbon cycle.</title>
        <authorList>
            <person name="Henriksen J.R."/>
            <person name="Luke J."/>
            <person name="Reinhart S."/>
            <person name="Benedict M.N."/>
            <person name="Youngblut N.D."/>
            <person name="Metcalf M.E."/>
            <person name="Whitaker R.J."/>
            <person name="Metcalf W.W."/>
        </authorList>
    </citation>
    <scope>NUCLEOTIDE SEQUENCE [LARGE SCALE GENOMIC DNA]</scope>
    <source>
        <strain evidence="1 2">WWM610</strain>
    </source>
</reference>